<evidence type="ECO:0000313" key="2">
    <source>
        <dbReference type="Proteomes" id="UP000494272"/>
    </source>
</evidence>
<keyword evidence="2" id="KW-1185">Reference proteome</keyword>
<evidence type="ECO:0000313" key="1">
    <source>
        <dbReference type="EMBL" id="CAB3847890.1"/>
    </source>
</evidence>
<proteinExistence type="predicted"/>
<name>A0A6S7DQK7_9BURK</name>
<reference evidence="1 2" key="1">
    <citation type="submission" date="2020-04" db="EMBL/GenBank/DDBJ databases">
        <authorList>
            <person name="De Canck E."/>
        </authorList>
    </citation>
    <scope>NUCLEOTIDE SEQUENCE [LARGE SCALE GENOMIC DNA]</scope>
    <source>
        <strain evidence="1 2">LMG 26841</strain>
    </source>
</reference>
<sequence>MRDPVSAWPARKETLFLRFQPVFTAQGRVHEYAVADGFTPWSGGADNLAPQRARLRAAAAFAEQSGALIDLSFEHALAGPGDADLAQRLCTDLDMGLTRDQLCLGARAGGKRAHLATRRLTFLLPLFQRLLPQASVLASYAEFQPGLRAQLLPATCGGEPVACGALRVCGLTLKIPRGLGADRSLQQRFCAMMACIEDAKLQVLADDIEDIHDFVWLRAHPGLLFRGAMLSAPLSAQCLAVWLQADGGAWRSFNACVDRPGPGAG</sequence>
<dbReference type="RefSeq" id="WP_175167156.1">
    <property type="nucleotide sequence ID" value="NZ_CADIKW010000002.1"/>
</dbReference>
<dbReference type="AlphaFoldDB" id="A0A6S7DQK7"/>
<dbReference type="EMBL" id="CADIKW010000002">
    <property type="protein sequence ID" value="CAB3847890.1"/>
    <property type="molecule type" value="Genomic_DNA"/>
</dbReference>
<gene>
    <name evidence="1" type="ORF">LMG26841_01808</name>
</gene>
<evidence type="ECO:0008006" key="3">
    <source>
        <dbReference type="Google" id="ProtNLM"/>
    </source>
</evidence>
<accession>A0A6S7DQK7</accession>
<dbReference type="Proteomes" id="UP000494272">
    <property type="component" value="Unassembled WGS sequence"/>
</dbReference>
<protein>
    <recommendedName>
        <fullName evidence="3">EAL domain-containing protein</fullName>
    </recommendedName>
</protein>
<dbReference type="GeneID" id="94355351"/>
<organism evidence="1 2">
    <name type="scientific">Achromobacter dolens</name>
    <dbReference type="NCBI Taxonomy" id="1287738"/>
    <lineage>
        <taxon>Bacteria</taxon>
        <taxon>Pseudomonadati</taxon>
        <taxon>Pseudomonadota</taxon>
        <taxon>Betaproteobacteria</taxon>
        <taxon>Burkholderiales</taxon>
        <taxon>Alcaligenaceae</taxon>
        <taxon>Achromobacter</taxon>
    </lineage>
</organism>